<sequence length="519" mass="58873">MINLSKVFEFSNYKGIPSYSGLIIFCALLIQSCGQTKEEKGLALYETRCAVCHIAPSIQSLPKTVWEKSVLPDMGARMGIRNSGYSPYNRRPFKEQEAIMKSGIYTLPPMISNEDWQLLQEYIIRQAPDSLIMPKKEITNQALKGFTPRPITFDTLPGLMYTYLNYRKNIGKIELADMSGRLLNFDFKEGKVSFINHYKRPITSYFTSEDVSYATLVGKLDPSEIPSGSILIEKEGESFKIPEILHRPVHTAVSDLNGNGKDELVVSEFGYLTGMLSLLKQNDSLAFEKQVLSTLPGVIKSVVKDMDADGKKDIVALFSQGDENITIFYQEDDLKFKMDKVIRFSPIYGSSWFELLDYDNDGDDDIITVNGDNADLTYIPKPYHGMRIYINDGNNNFKEQYFYPMNGATRVVSRDFDKDGDIDFALLSTFPNYDNPKESSFVYLENKNSTAFIFEDATLEEANFARWLLIDAGDVDEDGDEDIILSSFSYSFTPVPSEKLKFWEEKGVDVLILENKTNP</sequence>
<keyword evidence="2" id="KW-0732">Signal</keyword>
<evidence type="ECO:0000313" key="7">
    <source>
        <dbReference type="Proteomes" id="UP000443153"/>
    </source>
</evidence>
<keyword evidence="7" id="KW-1185">Reference proteome</keyword>
<feature type="domain" description="Cytochrome c" evidence="5">
    <location>
        <begin position="36"/>
        <end position="127"/>
    </location>
</feature>
<dbReference type="OrthoDB" id="1391917at2"/>
<dbReference type="RefSeq" id="WP_154365401.1">
    <property type="nucleotide sequence ID" value="NZ_WKJH01000004.1"/>
</dbReference>
<keyword evidence="3 4" id="KW-0408">Iron</keyword>
<dbReference type="InterPro" id="IPR028994">
    <property type="entry name" value="Integrin_alpha_N"/>
</dbReference>
<dbReference type="Gene3D" id="2.130.10.130">
    <property type="entry name" value="Integrin alpha, N-terminal"/>
    <property type="match status" value="1"/>
</dbReference>
<dbReference type="PANTHER" id="PTHR46580:SF4">
    <property type="entry name" value="ATP_GTP-BINDING PROTEIN"/>
    <property type="match status" value="1"/>
</dbReference>
<dbReference type="GO" id="GO:0046872">
    <property type="term" value="F:metal ion binding"/>
    <property type="evidence" value="ECO:0007669"/>
    <property type="project" value="UniProtKB-KW"/>
</dbReference>
<organism evidence="6 7">
    <name type="scientific">Maribacter luteus</name>
    <dbReference type="NCBI Taxonomy" id="2594478"/>
    <lineage>
        <taxon>Bacteria</taxon>
        <taxon>Pseudomonadati</taxon>
        <taxon>Bacteroidota</taxon>
        <taxon>Flavobacteriia</taxon>
        <taxon>Flavobacteriales</taxon>
        <taxon>Flavobacteriaceae</taxon>
        <taxon>Maribacter</taxon>
    </lineage>
</organism>
<dbReference type="PROSITE" id="PS51007">
    <property type="entry name" value="CYTC"/>
    <property type="match status" value="1"/>
</dbReference>
<accession>A0A6I2MLV3</accession>
<dbReference type="PROSITE" id="PS51257">
    <property type="entry name" value="PROKAR_LIPOPROTEIN"/>
    <property type="match status" value="1"/>
</dbReference>
<dbReference type="InterPro" id="IPR013517">
    <property type="entry name" value="FG-GAP"/>
</dbReference>
<dbReference type="AlphaFoldDB" id="A0A6I2MLV3"/>
<dbReference type="PANTHER" id="PTHR46580">
    <property type="entry name" value="SENSOR KINASE-RELATED"/>
    <property type="match status" value="1"/>
</dbReference>
<evidence type="ECO:0000256" key="1">
    <source>
        <dbReference type="ARBA" id="ARBA00022723"/>
    </source>
</evidence>
<proteinExistence type="predicted"/>
<keyword evidence="1 4" id="KW-0479">Metal-binding</keyword>
<evidence type="ECO:0000256" key="4">
    <source>
        <dbReference type="PROSITE-ProRule" id="PRU00433"/>
    </source>
</evidence>
<comment type="caution">
    <text evidence="6">The sequence shown here is derived from an EMBL/GenBank/DDBJ whole genome shotgun (WGS) entry which is preliminary data.</text>
</comment>
<dbReference type="GO" id="GO:0009055">
    <property type="term" value="F:electron transfer activity"/>
    <property type="evidence" value="ECO:0007669"/>
    <property type="project" value="InterPro"/>
</dbReference>
<keyword evidence="4" id="KW-0349">Heme</keyword>
<dbReference type="SUPFAM" id="SSF69318">
    <property type="entry name" value="Integrin alpha N-terminal domain"/>
    <property type="match status" value="1"/>
</dbReference>
<gene>
    <name evidence="6" type="ORF">GJ691_07450</name>
</gene>
<reference evidence="6 7" key="1">
    <citation type="submission" date="2019-11" db="EMBL/GenBank/DDBJ databases">
        <title>Maribacter lutea sp. nov., a marine bacterium isolated from intertidal sand.</title>
        <authorList>
            <person name="Liu A."/>
        </authorList>
    </citation>
    <scope>NUCLEOTIDE SEQUENCE [LARGE SCALE GENOMIC DNA]</scope>
    <source>
        <strain evidence="6 7">RZ05</strain>
    </source>
</reference>
<dbReference type="Proteomes" id="UP000443153">
    <property type="component" value="Unassembled WGS sequence"/>
</dbReference>
<evidence type="ECO:0000256" key="3">
    <source>
        <dbReference type="ARBA" id="ARBA00023004"/>
    </source>
</evidence>
<evidence type="ECO:0000259" key="5">
    <source>
        <dbReference type="PROSITE" id="PS51007"/>
    </source>
</evidence>
<evidence type="ECO:0000256" key="2">
    <source>
        <dbReference type="ARBA" id="ARBA00022729"/>
    </source>
</evidence>
<name>A0A6I2MLV3_9FLAO</name>
<evidence type="ECO:0000313" key="6">
    <source>
        <dbReference type="EMBL" id="MRX64002.1"/>
    </source>
</evidence>
<dbReference type="InterPro" id="IPR009056">
    <property type="entry name" value="Cyt_c-like_dom"/>
</dbReference>
<dbReference type="GO" id="GO:0020037">
    <property type="term" value="F:heme binding"/>
    <property type="evidence" value="ECO:0007669"/>
    <property type="project" value="InterPro"/>
</dbReference>
<dbReference type="Pfam" id="PF13517">
    <property type="entry name" value="FG-GAP_3"/>
    <property type="match status" value="1"/>
</dbReference>
<protein>
    <recommendedName>
        <fullName evidence="5">Cytochrome c domain-containing protein</fullName>
    </recommendedName>
</protein>
<dbReference type="EMBL" id="WKJH01000004">
    <property type="protein sequence ID" value="MRX64002.1"/>
    <property type="molecule type" value="Genomic_DNA"/>
</dbReference>